<dbReference type="VEuPathDB" id="VectorBase:ACUA021058"/>
<sequence length="143" mass="15712">MAVPRYHADCDIPGVSDYTLMLRSHVEQHGTVVSDATAIVDPVIEETRIVKPGKKQMFLFLRFSTIPTVSTVPMVPTVPTVPMVPMVPGGSDGSDSSGRFRTIPDGSGWFQVEPTIPFPRNRNWNDTGRNRIGIVGPFQGTHH</sequence>
<organism evidence="1 2">
    <name type="scientific">Anopheles culicifacies</name>
    <dbReference type="NCBI Taxonomy" id="139723"/>
    <lineage>
        <taxon>Eukaryota</taxon>
        <taxon>Metazoa</taxon>
        <taxon>Ecdysozoa</taxon>
        <taxon>Arthropoda</taxon>
        <taxon>Hexapoda</taxon>
        <taxon>Insecta</taxon>
        <taxon>Pterygota</taxon>
        <taxon>Neoptera</taxon>
        <taxon>Endopterygota</taxon>
        <taxon>Diptera</taxon>
        <taxon>Nematocera</taxon>
        <taxon>Culicoidea</taxon>
        <taxon>Culicidae</taxon>
        <taxon>Anophelinae</taxon>
        <taxon>Anopheles</taxon>
        <taxon>culicifacies species complex</taxon>
    </lineage>
</organism>
<evidence type="ECO:0000313" key="2">
    <source>
        <dbReference type="Proteomes" id="UP000075883"/>
    </source>
</evidence>
<proteinExistence type="predicted"/>
<evidence type="ECO:0000313" key="1">
    <source>
        <dbReference type="EnsemblMetazoa" id="ACUA021058-PA"/>
    </source>
</evidence>
<dbReference type="EMBL" id="AXCM01010023">
    <property type="status" value="NOT_ANNOTATED_CDS"/>
    <property type="molecule type" value="Genomic_DNA"/>
</dbReference>
<reference evidence="1" key="2">
    <citation type="submission" date="2020-05" db="UniProtKB">
        <authorList>
            <consortium name="EnsemblMetazoa"/>
        </authorList>
    </citation>
    <scope>IDENTIFICATION</scope>
    <source>
        <strain evidence="1">A-37</strain>
    </source>
</reference>
<dbReference type="Proteomes" id="UP000075883">
    <property type="component" value="Unassembled WGS sequence"/>
</dbReference>
<accession>A0A182MLD1</accession>
<dbReference type="AlphaFoldDB" id="A0A182MLD1"/>
<protein>
    <submittedName>
        <fullName evidence="1">Uncharacterized protein</fullName>
    </submittedName>
</protein>
<keyword evidence="2" id="KW-1185">Reference proteome</keyword>
<dbReference type="EMBL" id="AXCM01010022">
    <property type="status" value="NOT_ANNOTATED_CDS"/>
    <property type="molecule type" value="Genomic_DNA"/>
</dbReference>
<name>A0A182MLD1_9DIPT</name>
<reference evidence="2" key="1">
    <citation type="submission" date="2013-09" db="EMBL/GenBank/DDBJ databases">
        <title>The Genome Sequence of Anopheles culicifacies species A.</title>
        <authorList>
            <consortium name="The Broad Institute Genomics Platform"/>
            <person name="Neafsey D.E."/>
            <person name="Besansky N."/>
            <person name="Howell P."/>
            <person name="Walton C."/>
            <person name="Young S.K."/>
            <person name="Zeng Q."/>
            <person name="Gargeya S."/>
            <person name="Fitzgerald M."/>
            <person name="Haas B."/>
            <person name="Abouelleil A."/>
            <person name="Allen A.W."/>
            <person name="Alvarado L."/>
            <person name="Arachchi H.M."/>
            <person name="Berlin A.M."/>
            <person name="Chapman S.B."/>
            <person name="Gainer-Dewar J."/>
            <person name="Goldberg J."/>
            <person name="Griggs A."/>
            <person name="Gujja S."/>
            <person name="Hansen M."/>
            <person name="Howarth C."/>
            <person name="Imamovic A."/>
            <person name="Ireland A."/>
            <person name="Larimer J."/>
            <person name="McCowan C."/>
            <person name="Murphy C."/>
            <person name="Pearson M."/>
            <person name="Poon T.W."/>
            <person name="Priest M."/>
            <person name="Roberts A."/>
            <person name="Saif S."/>
            <person name="Shea T."/>
            <person name="Sisk P."/>
            <person name="Sykes S."/>
            <person name="Wortman J."/>
            <person name="Nusbaum C."/>
            <person name="Birren B."/>
        </authorList>
    </citation>
    <scope>NUCLEOTIDE SEQUENCE [LARGE SCALE GENOMIC DNA]</scope>
    <source>
        <strain evidence="2">A-37</strain>
    </source>
</reference>
<dbReference type="EnsemblMetazoa" id="ACUA021058-RA">
    <property type="protein sequence ID" value="ACUA021058-PA"/>
    <property type="gene ID" value="ACUA021058"/>
</dbReference>